<dbReference type="Proteomes" id="UP000612125">
    <property type="component" value="Segment"/>
</dbReference>
<feature type="compositionally biased region" description="Gly residues" evidence="1">
    <location>
        <begin position="254"/>
        <end position="264"/>
    </location>
</feature>
<sequence>MSLHVKQAGAWSTVQNLYVNQSGVWVPVQYAYVKNAGAWVQYYSSEVVVTLAANTNNVNISTLFTSAVWTSSTNKRVVINSGVTIGSTSSGTPAMRTGVSWGGLLTIENAGTIQGAGGAGNSGAGGHALIADASGVIVKNTGIIRSGGGGGGHGGNGGNGYYTYTISEGPAYAGYPANGSSRYYWQTQNGTSIDSAYWNNANLFSGNVDSPVTVNGFTYTRGVQRASYTSGSSSFNVFEISRSYQATAYTSGGAGGDGGRGQGADGSAAAGSAGSGGGTNAGTGGTGGTGGAYGANGSTGNSGSAGNNGSGTAGTTGGIAGISYNVANISMTNTGTITGRTS</sequence>
<proteinExistence type="predicted"/>
<accession>A0A7S5UT72</accession>
<protein>
    <submittedName>
        <fullName evidence="2">Uncharacterized protein</fullName>
    </submittedName>
</protein>
<dbReference type="EMBL" id="MN988488">
    <property type="protein sequence ID" value="QIG68319.1"/>
    <property type="molecule type" value="Genomic_DNA"/>
</dbReference>
<gene>
    <name evidence="2" type="ORF">EVB57_042</name>
</gene>
<reference evidence="2 3" key="1">
    <citation type="submission" date="2020-01" db="EMBL/GenBank/DDBJ databases">
        <title>Patterns of diversity and host range of bacteriophage communities associated with bean-nodulatin bacteria.</title>
        <authorList>
            <person name="Vann Cauwenberghe J."/>
            <person name="Santamaria R.I."/>
            <person name="Bustos P."/>
            <person name="Juarez S."/>
            <person name="Gonzalez V."/>
        </authorList>
    </citation>
    <scope>NUCLEOTIDE SEQUENCE [LARGE SCALE GENOMIC DNA]</scope>
    <source>
        <strain evidence="3">RHph</strain>
    </source>
</reference>
<organism evidence="2 3">
    <name type="scientific">Rhizobium phage RHph_Y1_20</name>
    <dbReference type="NCBI Taxonomy" id="2509571"/>
    <lineage>
        <taxon>Viruses</taxon>
        <taxon>Duplodnaviria</taxon>
        <taxon>Heunggongvirae</taxon>
        <taxon>Uroviricota</taxon>
        <taxon>Caudoviricetes</taxon>
        <taxon>Autographivirales</taxon>
        <taxon>Dunnvirinae</taxon>
        <taxon>Tepoztlanvirus</taxon>
        <taxon>Tepoztlanvirus RHphY120</taxon>
    </lineage>
</organism>
<name>A0A7S5UT72_9CAUD</name>
<keyword evidence="3" id="KW-1185">Reference proteome</keyword>
<evidence type="ECO:0000313" key="3">
    <source>
        <dbReference type="Proteomes" id="UP000612125"/>
    </source>
</evidence>
<evidence type="ECO:0000313" key="2">
    <source>
        <dbReference type="EMBL" id="QIG68319.1"/>
    </source>
</evidence>
<evidence type="ECO:0000256" key="1">
    <source>
        <dbReference type="SAM" id="MobiDB-lite"/>
    </source>
</evidence>
<feature type="region of interest" description="Disordered" evidence="1">
    <location>
        <begin position="254"/>
        <end position="277"/>
    </location>
</feature>